<evidence type="ECO:0000313" key="12">
    <source>
        <dbReference type="Proteomes" id="UP000826195"/>
    </source>
</evidence>
<dbReference type="Gene3D" id="2.60.200.20">
    <property type="match status" value="1"/>
</dbReference>
<dbReference type="InterPro" id="IPR043014">
    <property type="entry name" value="Nibrin_BRCT2_sf"/>
</dbReference>
<keyword evidence="12" id="KW-1185">Reference proteome</keyword>
<evidence type="ECO:0000256" key="4">
    <source>
        <dbReference type="ARBA" id="ARBA00022763"/>
    </source>
</evidence>
<feature type="compositionally biased region" description="Basic and acidic residues" evidence="9">
    <location>
        <begin position="614"/>
        <end position="626"/>
    </location>
</feature>
<keyword evidence="4" id="KW-0227">DNA damage</keyword>
<dbReference type="InterPro" id="IPR032429">
    <property type="entry name" value="Nibrin_BRCT2"/>
</dbReference>
<dbReference type="CDD" id="cd22667">
    <property type="entry name" value="FHA_NBN"/>
    <property type="match status" value="1"/>
</dbReference>
<evidence type="ECO:0000256" key="8">
    <source>
        <dbReference type="ARBA" id="ARBA00044757"/>
    </source>
</evidence>
<evidence type="ECO:0000256" key="6">
    <source>
        <dbReference type="ARBA" id="ARBA00023242"/>
    </source>
</evidence>
<comment type="subcellular location">
    <subcellularLocation>
        <location evidence="2">Chromosome</location>
    </subcellularLocation>
    <subcellularLocation>
        <location evidence="1">Nucleus</location>
    </subcellularLocation>
</comment>
<evidence type="ECO:0000256" key="5">
    <source>
        <dbReference type="ARBA" id="ARBA00023204"/>
    </source>
</evidence>
<dbReference type="SUPFAM" id="SSF49879">
    <property type="entry name" value="SMAD/FHA domain"/>
    <property type="match status" value="1"/>
</dbReference>
<feature type="compositionally biased region" description="Acidic residues" evidence="9">
    <location>
        <begin position="593"/>
        <end position="604"/>
    </location>
</feature>
<feature type="region of interest" description="Disordered" evidence="9">
    <location>
        <begin position="368"/>
        <end position="403"/>
    </location>
</feature>
<dbReference type="PANTHER" id="PTHR12162">
    <property type="entry name" value="NIBRIN-RELATED"/>
    <property type="match status" value="1"/>
</dbReference>
<dbReference type="SMART" id="SM00292">
    <property type="entry name" value="BRCT"/>
    <property type="match status" value="1"/>
</dbReference>
<dbReference type="InterPro" id="IPR040227">
    <property type="entry name" value="Nibrin-rel"/>
</dbReference>
<proteinExistence type="inferred from homology"/>
<dbReference type="CDD" id="cd17741">
    <property type="entry name" value="BRCT_nibrin"/>
    <property type="match status" value="1"/>
</dbReference>
<dbReference type="GO" id="GO:0030870">
    <property type="term" value="C:Mre11 complex"/>
    <property type="evidence" value="ECO:0007669"/>
    <property type="project" value="InterPro"/>
</dbReference>
<dbReference type="GO" id="GO:0005694">
    <property type="term" value="C:chromosome"/>
    <property type="evidence" value="ECO:0007669"/>
    <property type="project" value="UniProtKB-SubCell"/>
</dbReference>
<keyword evidence="3" id="KW-0158">Chromosome</keyword>
<evidence type="ECO:0000256" key="2">
    <source>
        <dbReference type="ARBA" id="ARBA00004286"/>
    </source>
</evidence>
<name>A0AAV7I9P3_COTGL</name>
<evidence type="ECO:0000259" key="10">
    <source>
        <dbReference type="PROSITE" id="PS50006"/>
    </source>
</evidence>
<dbReference type="EMBL" id="JAHXZJ010002237">
    <property type="protein sequence ID" value="KAH0546786.1"/>
    <property type="molecule type" value="Genomic_DNA"/>
</dbReference>
<evidence type="ECO:0000256" key="3">
    <source>
        <dbReference type="ARBA" id="ARBA00022454"/>
    </source>
</evidence>
<protein>
    <recommendedName>
        <fullName evidence="10">FHA domain-containing protein</fullName>
    </recommendedName>
</protein>
<feature type="region of interest" description="Disordered" evidence="9">
    <location>
        <begin position="521"/>
        <end position="554"/>
    </location>
</feature>
<dbReference type="GO" id="GO:0000724">
    <property type="term" value="P:double-strand break repair via homologous recombination"/>
    <property type="evidence" value="ECO:0007669"/>
    <property type="project" value="TreeGrafter"/>
</dbReference>
<keyword evidence="6" id="KW-0539">Nucleus</keyword>
<accession>A0AAV7I9P3</accession>
<dbReference type="AlphaFoldDB" id="A0AAV7I9P3"/>
<comment type="similarity">
    <text evidence="8">Belongs to the Nibrin family.</text>
</comment>
<keyword evidence="7" id="KW-0131">Cell cycle</keyword>
<dbReference type="Pfam" id="PF16508">
    <property type="entry name" value="NIBRIN_BRCT_II"/>
    <property type="match status" value="1"/>
</dbReference>
<dbReference type="Pfam" id="PF00498">
    <property type="entry name" value="FHA"/>
    <property type="match status" value="1"/>
</dbReference>
<feature type="domain" description="FHA" evidence="10">
    <location>
        <begin position="20"/>
        <end position="68"/>
    </location>
</feature>
<dbReference type="Gene3D" id="3.40.50.10190">
    <property type="entry name" value="BRCT domain"/>
    <property type="match status" value="1"/>
</dbReference>
<dbReference type="InterPro" id="IPR000253">
    <property type="entry name" value="FHA_dom"/>
</dbReference>
<dbReference type="Gene3D" id="3.40.50.10980">
    <property type="entry name" value="Nibrin, BRCT2 domain"/>
    <property type="match status" value="1"/>
</dbReference>
<feature type="compositionally biased region" description="Basic and acidic residues" evidence="9">
    <location>
        <begin position="634"/>
        <end position="643"/>
    </location>
</feature>
<evidence type="ECO:0000256" key="1">
    <source>
        <dbReference type="ARBA" id="ARBA00004123"/>
    </source>
</evidence>
<evidence type="ECO:0000256" key="7">
    <source>
        <dbReference type="ARBA" id="ARBA00023306"/>
    </source>
</evidence>
<evidence type="ECO:0000256" key="9">
    <source>
        <dbReference type="SAM" id="MobiDB-lite"/>
    </source>
</evidence>
<comment type="caution">
    <text evidence="11">The sequence shown here is derived from an EMBL/GenBank/DDBJ whole genome shotgun (WGS) entry which is preliminary data.</text>
</comment>
<dbReference type="PROSITE" id="PS50006">
    <property type="entry name" value="FHA_DOMAIN"/>
    <property type="match status" value="1"/>
</dbReference>
<feature type="compositionally biased region" description="Polar residues" evidence="9">
    <location>
        <begin position="570"/>
        <end position="583"/>
    </location>
</feature>
<feature type="region of interest" description="Disordered" evidence="9">
    <location>
        <begin position="566"/>
        <end position="643"/>
    </location>
</feature>
<dbReference type="InterPro" id="IPR008984">
    <property type="entry name" value="SMAD_FHA_dom_sf"/>
</dbReference>
<dbReference type="GO" id="GO:0003684">
    <property type="term" value="F:damaged DNA binding"/>
    <property type="evidence" value="ECO:0007669"/>
    <property type="project" value="TreeGrafter"/>
</dbReference>
<evidence type="ECO:0000313" key="11">
    <source>
        <dbReference type="EMBL" id="KAH0546786.1"/>
    </source>
</evidence>
<organism evidence="11 12">
    <name type="scientific">Cotesia glomerata</name>
    <name type="common">Lepidopteran parasitic wasp</name>
    <name type="synonym">Apanteles glomeratus</name>
    <dbReference type="NCBI Taxonomy" id="32391"/>
    <lineage>
        <taxon>Eukaryota</taxon>
        <taxon>Metazoa</taxon>
        <taxon>Ecdysozoa</taxon>
        <taxon>Arthropoda</taxon>
        <taxon>Hexapoda</taxon>
        <taxon>Insecta</taxon>
        <taxon>Pterygota</taxon>
        <taxon>Neoptera</taxon>
        <taxon>Endopterygota</taxon>
        <taxon>Hymenoptera</taxon>
        <taxon>Apocrita</taxon>
        <taxon>Ichneumonoidea</taxon>
        <taxon>Braconidae</taxon>
        <taxon>Microgastrinae</taxon>
        <taxon>Cotesia</taxon>
    </lineage>
</organism>
<dbReference type="GO" id="GO:0007095">
    <property type="term" value="P:mitotic G2 DNA damage checkpoint signaling"/>
    <property type="evidence" value="ECO:0007669"/>
    <property type="project" value="InterPro"/>
</dbReference>
<dbReference type="SUPFAM" id="SSF52113">
    <property type="entry name" value="BRCT domain"/>
    <property type="match status" value="1"/>
</dbReference>
<dbReference type="InterPro" id="IPR001357">
    <property type="entry name" value="BRCT_dom"/>
</dbReference>
<gene>
    <name evidence="11" type="ORF">KQX54_015220</name>
</gene>
<sequence>MWLLIDSSENIKELKTGDTIIFGRSSTDIVLSNDASISRNHARLEVSTINGIEKVIIKDSNSKYGTYLLKNNEDGKPLKITNEGYEIKNDDRIRFGLRNHIFSLIFKPKIKYHVLISRVHENDKNNLQKIFDIIGGKMLNSWSDSCTHLTTTKTGITEKVACALASGIPIVNINYWNDVLKAQEQKSTVPDPTKYMPPLDNSFLDDKQASLSPNSLRKKIFDGLVFYHFEKKQCDLYSTMIRLAGGRSLEFNKTCKIKDCVKDNVIIVLPPDDIKTQSWSLENFQKISMELTLYKLRAIPSTEIALAIFYCSIEKFCNPRFKYKKLLKSTKMSAEDQTKSPIIAEDSQGVDTSPNILKSQRIIPETVPLDSSVTENPVGKSQKRKSEDNIGASKKIQKKTEEHTNLLELSSRKIKNTELDSKKKNDKVNDEIQGENQIQASIKEEIIFSDNDEMVELAQVQKSVPKNKANDLRTQSKKNLMNNDNDRIQESTINKNLTVNGKMNEKTDDSTAKLRENLVETSAKKKRKDCADDIPVNDDKKNSSSASKKIKLIHNREDNNKSAWNILLRPSQTENNSRNTSKKIVNDKKNILDAEEVPDSDDDSVQNIKTPLKNFDDKNTKQKETRGSWTNEQKNGKEKRNDVSMKSSLVEFIFIKLRDTPSKPKVNSCRRNQYRIPKTRLRREDMYMWEQAK</sequence>
<dbReference type="PANTHER" id="PTHR12162:SF0">
    <property type="entry name" value="NIBRIN"/>
    <property type="match status" value="1"/>
</dbReference>
<reference evidence="11 12" key="1">
    <citation type="journal article" date="2021" name="J. Hered.">
        <title>A chromosome-level genome assembly of the parasitoid wasp, Cotesia glomerata (Hymenoptera: Braconidae).</title>
        <authorList>
            <person name="Pinto B.J."/>
            <person name="Weis J.J."/>
            <person name="Gamble T."/>
            <person name="Ode P.J."/>
            <person name="Paul R."/>
            <person name="Zaspel J.M."/>
        </authorList>
    </citation>
    <scope>NUCLEOTIDE SEQUENCE [LARGE SCALE GENOMIC DNA]</scope>
    <source>
        <strain evidence="11">CgM1</strain>
    </source>
</reference>
<dbReference type="Proteomes" id="UP000826195">
    <property type="component" value="Unassembled WGS sequence"/>
</dbReference>
<dbReference type="Pfam" id="PF00533">
    <property type="entry name" value="BRCT"/>
    <property type="match status" value="1"/>
</dbReference>
<dbReference type="InterPro" id="IPR036420">
    <property type="entry name" value="BRCT_dom_sf"/>
</dbReference>
<keyword evidence="5" id="KW-0234">DNA repair</keyword>